<organism evidence="2 3">
    <name type="scientific">Babesia bigemina</name>
    <dbReference type="NCBI Taxonomy" id="5866"/>
    <lineage>
        <taxon>Eukaryota</taxon>
        <taxon>Sar</taxon>
        <taxon>Alveolata</taxon>
        <taxon>Apicomplexa</taxon>
        <taxon>Aconoidasida</taxon>
        <taxon>Piroplasmida</taxon>
        <taxon>Babesiidae</taxon>
        <taxon>Babesia</taxon>
    </lineage>
</organism>
<dbReference type="OMA" id="FKHWRNT"/>
<protein>
    <recommendedName>
        <fullName evidence="4">Sfi1 spindle body domain-containing protein</fullName>
    </recommendedName>
</protein>
<evidence type="ECO:0000313" key="3">
    <source>
        <dbReference type="Proteomes" id="UP000033188"/>
    </source>
</evidence>
<accession>A0A061DEY3</accession>
<dbReference type="KEGG" id="bbig:BBBOND_0405650"/>
<dbReference type="VEuPathDB" id="PiroplasmaDB:BBBOND_0405650"/>
<dbReference type="EMBL" id="LK391711">
    <property type="protein sequence ID" value="CDR98080.1"/>
    <property type="molecule type" value="Genomic_DNA"/>
</dbReference>
<sequence length="1374" mass="158142">MVKGVASDSGEASSASSLSSEELIRCVAKYVETCDGSLESGASFDDRCKFRVSLDQVCCIHSRSLSLDQAIPTPRAALKHVRKHNTLFRWARSYHGNVRESVANEIANVCCTKNRVKMTLKTLTCASATERYSNASAAIFYQTSLASRMFRSFKLLTQRKKECNRLIPRMAELIETSLVAQCINPWRHYTKQKKYADACSKEIACLRDENIKGAAIVSWQAAHRYRLGSVQMEASCRSFVLRLAWERIKSLHRDSVQKEALVQHAVLRDAVSTAFDCWHSAAKEKQAAQYRSFVLKYRSFSALRQNTERSNEPPIPSPTSDPSENDIPVHSTIKNTIKSALQHKRDIITAAGLLTKAMHKELKRASLRALCENSNRVAKETIKTQLVAYIRKKHIAKRTLVSWKMYSEMRKKKSSMKHLADLNYRGYLVSHFFDYLRSIYLENIEEFHKSLSLFKTQQRKHHHRAWFRAFLVAVERSRSLKTARSLIEASQKAQTLHWAWRSLEERCDNNMMRKLQCIARIGSIKLDESLGDPHMWLRTLREVKLRKSHDVKGLCHSLREQHLGPNIVSVLTQPLRSECVVFLHYLSGLKTRAFEMIERLDMSADDAVVRVCSTLTPTELGELHSTYAYQLYVMRLEGFPQLNSLPESCNTEHSKQSTKALSPHFGSNLKLCGVLEPDYGVVNGLSESVCGKVPIDLQRDATSSPHSNYGGSMRDIPEWSVDLLQHLTANKLLGICDMRSQRCTTFDVLNSRLPVWRLLLTVFAQARCASTFQAWKRISAERSSRRAKLSEVRNSVEGIFKMSTRCECFTRWLEVTRKCHEQRVAELNERCTTFTSIFSCLVYKSVSIVFIRLHLARLMAIYTGAERMRHMKFLSKAVVFSCRDGDACAEISVFRSYTVLGRLFCYWKMLTQWRAEVTSQTDAFYRDLFMRKGWRTIQSVFIERCNSRTELESSLKEEITVRRLGNAFDLWCKTTRCKKALSSFSPSEDVVLQRCFNGWKAHVRNNIRLDNISEIIRKRVETSLLGIALEGMLEHYFRRCSLASMRSRVIAASSKRALCAAFTTWKDATQRSARLSALHYEIKRRRDNIEQEYVFSIMYRFSLVKRNDSNRLKRQYFEYVVISAATRKMSRTIEQHWTTTQNAICRRFFELQRIMKKSEQALSKISADKSRLYVALMALSSLKETRIVAGLKALQQNVHYNIAMKTIQQMRDRAVSQRIFTCWRKCVSFNLRSIASSKVGHRQLVEPKILGKYSEGGAIELNASGGDTLTADAMGRYCLVLACFKHWRNTTLMLPGRNAVAIVEEFTAHNRMVDGIYLLKLHALTSLWYRTCKARLEVLVGSMEDRMKWSMFHQWRMAAKKRMTVNSQEFPFIG</sequence>
<dbReference type="OrthoDB" id="365331at2759"/>
<evidence type="ECO:0000256" key="1">
    <source>
        <dbReference type="SAM" id="MobiDB-lite"/>
    </source>
</evidence>
<reference evidence="3" key="1">
    <citation type="journal article" date="2014" name="Nucleic Acids Res.">
        <title>The evolutionary dynamics of variant antigen genes in Babesia reveal a history of genomic innovation underlying host-parasite interaction.</title>
        <authorList>
            <person name="Jackson A.P."/>
            <person name="Otto T.D."/>
            <person name="Darby A."/>
            <person name="Ramaprasad A."/>
            <person name="Xia D."/>
            <person name="Echaide I.E."/>
            <person name="Farber M."/>
            <person name="Gahlot S."/>
            <person name="Gamble J."/>
            <person name="Gupta D."/>
            <person name="Gupta Y."/>
            <person name="Jackson L."/>
            <person name="Malandrin L."/>
            <person name="Malas T.B."/>
            <person name="Moussa E."/>
            <person name="Nair M."/>
            <person name="Reid A.J."/>
            <person name="Sanders M."/>
            <person name="Sharma J."/>
            <person name="Tracey A."/>
            <person name="Quail M.A."/>
            <person name="Weir W."/>
            <person name="Wastling J.M."/>
            <person name="Hall N."/>
            <person name="Willadsen P."/>
            <person name="Lingelbach K."/>
            <person name="Shiels B."/>
            <person name="Tait A."/>
            <person name="Berriman M."/>
            <person name="Allred D.R."/>
            <person name="Pain A."/>
        </authorList>
    </citation>
    <scope>NUCLEOTIDE SEQUENCE [LARGE SCALE GENOMIC DNA]</scope>
    <source>
        <strain evidence="3">Bond</strain>
    </source>
</reference>
<dbReference type="Proteomes" id="UP000033188">
    <property type="component" value="Chromosome 5"/>
</dbReference>
<name>A0A061DEY3_BABBI</name>
<keyword evidence="3" id="KW-1185">Reference proteome</keyword>
<gene>
    <name evidence="2" type="ORF">BBBOND_0405650</name>
</gene>
<dbReference type="GeneID" id="24566621"/>
<feature type="region of interest" description="Disordered" evidence="1">
    <location>
        <begin position="305"/>
        <end position="325"/>
    </location>
</feature>
<dbReference type="RefSeq" id="XP_012770266.1">
    <property type="nucleotide sequence ID" value="XM_012914812.1"/>
</dbReference>
<evidence type="ECO:0000313" key="2">
    <source>
        <dbReference type="EMBL" id="CDR98080.1"/>
    </source>
</evidence>
<proteinExistence type="predicted"/>
<evidence type="ECO:0008006" key="4">
    <source>
        <dbReference type="Google" id="ProtNLM"/>
    </source>
</evidence>
<dbReference type="STRING" id="5866.A0A061DEY3"/>